<accession>A0A6H1ZRQ4</accession>
<name>A0A6H1ZRQ4_9ZZZZ</name>
<dbReference type="EMBL" id="MT144802">
    <property type="protein sequence ID" value="QJH99679.1"/>
    <property type="molecule type" value="Genomic_DNA"/>
</dbReference>
<organism evidence="1">
    <name type="scientific">viral metagenome</name>
    <dbReference type="NCBI Taxonomy" id="1070528"/>
    <lineage>
        <taxon>unclassified sequences</taxon>
        <taxon>metagenomes</taxon>
        <taxon>organismal metagenomes</taxon>
    </lineage>
</organism>
<sequence>MTIQEVYDYLKPMDETLMKRKYMSDGDSLIISAMWEAIKRWKKFGLEPKKEK</sequence>
<protein>
    <submittedName>
        <fullName evidence="1">Uncharacterized protein</fullName>
    </submittedName>
</protein>
<dbReference type="AlphaFoldDB" id="A0A6H1ZRQ4"/>
<evidence type="ECO:0000313" key="2">
    <source>
        <dbReference type="EMBL" id="QJH99679.1"/>
    </source>
</evidence>
<proteinExistence type="predicted"/>
<evidence type="ECO:0000313" key="1">
    <source>
        <dbReference type="EMBL" id="QJA50254.1"/>
    </source>
</evidence>
<reference evidence="1" key="1">
    <citation type="submission" date="2020-03" db="EMBL/GenBank/DDBJ databases">
        <title>The deep terrestrial virosphere.</title>
        <authorList>
            <person name="Holmfeldt K."/>
            <person name="Nilsson E."/>
            <person name="Simone D."/>
            <person name="Lopez-Fernandez M."/>
            <person name="Wu X."/>
            <person name="de Brujin I."/>
            <person name="Lundin D."/>
            <person name="Andersson A."/>
            <person name="Bertilsson S."/>
            <person name="Dopson M."/>
        </authorList>
    </citation>
    <scope>NUCLEOTIDE SEQUENCE</scope>
    <source>
        <strain evidence="1">TM448A01654</strain>
        <strain evidence="2">TM448B01645</strain>
    </source>
</reference>
<gene>
    <name evidence="1" type="ORF">TM448A01654_0014</name>
    <name evidence="2" type="ORF">TM448B01645_0014</name>
</gene>
<dbReference type="EMBL" id="MT144183">
    <property type="protein sequence ID" value="QJA50254.1"/>
    <property type="molecule type" value="Genomic_DNA"/>
</dbReference>